<accession>A0A9P0DTV6</accession>
<reference evidence="1" key="1">
    <citation type="submission" date="2022-01" db="EMBL/GenBank/DDBJ databases">
        <authorList>
            <person name="King R."/>
        </authorList>
    </citation>
    <scope>NUCLEOTIDE SEQUENCE</scope>
</reference>
<keyword evidence="2" id="KW-1185">Reference proteome</keyword>
<gene>
    <name evidence="1" type="ORF">PHAECO_LOCUS11910</name>
</gene>
<organism evidence="1 2">
    <name type="scientific">Phaedon cochleariae</name>
    <name type="common">Mustard beetle</name>
    <dbReference type="NCBI Taxonomy" id="80249"/>
    <lineage>
        <taxon>Eukaryota</taxon>
        <taxon>Metazoa</taxon>
        <taxon>Ecdysozoa</taxon>
        <taxon>Arthropoda</taxon>
        <taxon>Hexapoda</taxon>
        <taxon>Insecta</taxon>
        <taxon>Pterygota</taxon>
        <taxon>Neoptera</taxon>
        <taxon>Endopterygota</taxon>
        <taxon>Coleoptera</taxon>
        <taxon>Polyphaga</taxon>
        <taxon>Cucujiformia</taxon>
        <taxon>Chrysomeloidea</taxon>
        <taxon>Chrysomelidae</taxon>
        <taxon>Chrysomelinae</taxon>
        <taxon>Chrysomelini</taxon>
        <taxon>Phaedon</taxon>
    </lineage>
</organism>
<proteinExistence type="predicted"/>
<dbReference type="PANTHER" id="PTHR13447:SF2">
    <property type="entry name" value="SMALL RIBOSOMAL SUBUNIT PROTEIN BS1M"/>
    <property type="match status" value="1"/>
</dbReference>
<name>A0A9P0DTV6_PHACE</name>
<evidence type="ECO:0008006" key="3">
    <source>
        <dbReference type="Google" id="ProtNLM"/>
    </source>
</evidence>
<dbReference type="EMBL" id="OU896714">
    <property type="protein sequence ID" value="CAH1178992.1"/>
    <property type="molecule type" value="Genomic_DNA"/>
</dbReference>
<protein>
    <recommendedName>
        <fullName evidence="3">28S ribosomal protein S28, mitochondrial</fullName>
    </recommendedName>
</protein>
<sequence>MSLLKVLLRNKHFNFNAEKLVFQQSGDRKLSNDVNNEITEKVESGGFAKSYEKFENIKDHNKSPPAHQTFASLLKNSKFIDVGDPEGKIVNGKIFHVVDDDLYIDFGWKFHCVCPKPKKNSSDFVKGAMVRLRIKDLELSTKFLGFDKDLTLLEADCTLLGLIQDRIRSTPQ</sequence>
<dbReference type="Pfam" id="PF10246">
    <property type="entry name" value="MRP-S35"/>
    <property type="match status" value="1"/>
</dbReference>
<dbReference type="PANTHER" id="PTHR13447">
    <property type="entry name" value="MITOCHONDRIAL 28S RIBOSOMAL PROTEIN S28"/>
    <property type="match status" value="1"/>
</dbReference>
<dbReference type="InterPro" id="IPR019375">
    <property type="entry name" value="Ribosomal_bS1m"/>
</dbReference>
<dbReference type="OrthoDB" id="6020229at2759"/>
<evidence type="ECO:0000313" key="1">
    <source>
        <dbReference type="EMBL" id="CAH1178992.1"/>
    </source>
</evidence>
<dbReference type="AlphaFoldDB" id="A0A9P0DTV6"/>
<evidence type="ECO:0000313" key="2">
    <source>
        <dbReference type="Proteomes" id="UP001153737"/>
    </source>
</evidence>
<dbReference type="Proteomes" id="UP001153737">
    <property type="component" value="Chromosome 8"/>
</dbReference>
<dbReference type="GO" id="GO:0005763">
    <property type="term" value="C:mitochondrial small ribosomal subunit"/>
    <property type="evidence" value="ECO:0007669"/>
    <property type="project" value="TreeGrafter"/>
</dbReference>
<reference evidence="1" key="2">
    <citation type="submission" date="2022-10" db="EMBL/GenBank/DDBJ databases">
        <authorList>
            <consortium name="ENA_rothamsted_submissions"/>
            <consortium name="culmorum"/>
            <person name="King R."/>
        </authorList>
    </citation>
    <scope>NUCLEOTIDE SEQUENCE</scope>
</reference>